<evidence type="ECO:0008006" key="4">
    <source>
        <dbReference type="Google" id="ProtNLM"/>
    </source>
</evidence>
<accession>A0A0L8GZ54</accession>
<gene>
    <name evidence="3" type="ORF">OCBIM_22026033mg</name>
</gene>
<sequence length="496" mass="56509">MSQAQEVSHGSEHIIHRGIPIITECVASFGSQNNAKRIVTSDVTIVTTSDSQVDIVPSSGVLGKFRTWVLILKVFFSETDYVQICSSPLLKLFSDKRWGVWKFSYSWRLQSKRTRDDKVKGNKMGYLKSVLFWLQLMLISGTGSLPVEYCPKSCVCKSGFTSCSRLNAFPLDLPSISKSVLLTEMSIEEIPANAMLRFPDLTLLRIENSEIRVIRSDAFKNISNLEELSFSVCNIDRIETNAFNHLWNQTVIQFHNVTIKTIKRHAFSNIFNLREWTIFESTIHDFQTEAIHQVSNVYTFSIYSNQIGRLGTAIFSSVTNVRHVDFFMNDITDIGCNVFDFSTNEFSNFEFYGNTFTCGCNLFGLSKGKKAIYYTSSSSSTKRDSPVNNKMLSRRVDSAAYNSISLDKWSFDELLYRNWCVFKDLKQKISLENYRSSDEVICQDSPCFSSKGLKKNIDIYRLNNREPSIPVVRSGSVILYGISTCFTWSLLLTFAC</sequence>
<dbReference type="AlphaFoldDB" id="A0A0L8GZ54"/>
<dbReference type="PANTHER" id="PTHR45712">
    <property type="entry name" value="AGAP008170-PA"/>
    <property type="match status" value="1"/>
</dbReference>
<protein>
    <recommendedName>
        <fullName evidence="4">LRRNT domain-containing protein</fullName>
    </recommendedName>
</protein>
<evidence type="ECO:0000256" key="2">
    <source>
        <dbReference type="ARBA" id="ARBA00022737"/>
    </source>
</evidence>
<dbReference type="SUPFAM" id="SSF52058">
    <property type="entry name" value="L domain-like"/>
    <property type="match status" value="1"/>
</dbReference>
<dbReference type="OrthoDB" id="6092976at2759"/>
<reference evidence="3" key="1">
    <citation type="submission" date="2015-07" db="EMBL/GenBank/DDBJ databases">
        <title>MeaNS - Measles Nucleotide Surveillance Program.</title>
        <authorList>
            <person name="Tran T."/>
            <person name="Druce J."/>
        </authorList>
    </citation>
    <scope>NUCLEOTIDE SEQUENCE</scope>
    <source>
        <strain evidence="3">UCB-OBI-ISO-001</strain>
        <tissue evidence="3">Gonad</tissue>
    </source>
</reference>
<keyword evidence="1" id="KW-0433">Leucine-rich repeat</keyword>
<dbReference type="STRING" id="37653.A0A0L8GZ54"/>
<dbReference type="InterPro" id="IPR032675">
    <property type="entry name" value="LRR_dom_sf"/>
</dbReference>
<keyword evidence="2" id="KW-0677">Repeat</keyword>
<evidence type="ECO:0000313" key="3">
    <source>
        <dbReference type="EMBL" id="KOF81860.1"/>
    </source>
</evidence>
<proteinExistence type="predicted"/>
<dbReference type="PANTHER" id="PTHR45712:SF22">
    <property type="entry name" value="INSULIN-LIKE GROWTH FACTOR-BINDING PROTEIN COMPLEX ACID LABILE SUBUNIT"/>
    <property type="match status" value="1"/>
</dbReference>
<organism evidence="3">
    <name type="scientific">Octopus bimaculoides</name>
    <name type="common">California two-spotted octopus</name>
    <dbReference type="NCBI Taxonomy" id="37653"/>
    <lineage>
        <taxon>Eukaryota</taxon>
        <taxon>Metazoa</taxon>
        <taxon>Spiralia</taxon>
        <taxon>Lophotrochozoa</taxon>
        <taxon>Mollusca</taxon>
        <taxon>Cephalopoda</taxon>
        <taxon>Coleoidea</taxon>
        <taxon>Octopodiformes</taxon>
        <taxon>Octopoda</taxon>
        <taxon>Incirrata</taxon>
        <taxon>Octopodidae</taxon>
        <taxon>Octopus</taxon>
    </lineage>
</organism>
<dbReference type="InterPro" id="IPR050333">
    <property type="entry name" value="SLRP"/>
</dbReference>
<dbReference type="EMBL" id="KQ419959">
    <property type="protein sequence ID" value="KOF81860.1"/>
    <property type="molecule type" value="Genomic_DNA"/>
</dbReference>
<evidence type="ECO:0000256" key="1">
    <source>
        <dbReference type="ARBA" id="ARBA00022614"/>
    </source>
</evidence>
<name>A0A0L8GZ54_OCTBM</name>
<dbReference type="Gene3D" id="3.80.10.10">
    <property type="entry name" value="Ribonuclease Inhibitor"/>
    <property type="match status" value="1"/>
</dbReference>